<dbReference type="EMBL" id="BKAR01000034">
    <property type="protein sequence ID" value="GEP85568.1"/>
    <property type="molecule type" value="Genomic_DNA"/>
</dbReference>
<sequence>MRPNDKILLENIGDYFNYKGLSPNMIDDIKESLREDLHKSEAQDEDYIEYRRKAPAEVILTIQRNLFGLQLNPILFFIVNFLLISYLYDKQFVPFQAATGLSLIYCLLVLPATVLLYFRIVKKNYLYSNRIDVLMGFVIIIIAAILVGLHAFNIDLGVFVVTKYAHMFVFFAGIAISIAGLYFKRLEFTGIGLLLTQKTIDAVVVNPNAAQFGTVIIWILILAVIIYYSIRLSTREK</sequence>
<evidence type="ECO:0000313" key="2">
    <source>
        <dbReference type="Proteomes" id="UP000321736"/>
    </source>
</evidence>
<keyword evidence="2" id="KW-1185">Reference proteome</keyword>
<gene>
    <name evidence="1" type="ORF">SPI02_21530</name>
</gene>
<dbReference type="OrthoDB" id="2413739at2"/>
<proteinExistence type="predicted"/>
<dbReference type="AlphaFoldDB" id="A0A239UGT3"/>
<evidence type="ECO:0000313" key="1">
    <source>
        <dbReference type="EMBL" id="GEP85568.1"/>
    </source>
</evidence>
<comment type="caution">
    <text evidence="1">The sequence shown here is derived from an EMBL/GenBank/DDBJ whole genome shotgun (WGS) entry which is preliminary data.</text>
</comment>
<accession>A0A239UGT3</accession>
<protein>
    <recommendedName>
        <fullName evidence="3">DUF1129 family protein</fullName>
    </recommendedName>
</protein>
<evidence type="ECO:0008006" key="3">
    <source>
        <dbReference type="Google" id="ProtNLM"/>
    </source>
</evidence>
<reference evidence="1 2" key="1">
    <citation type="submission" date="2019-07" db="EMBL/GenBank/DDBJ databases">
        <title>Whole genome shotgun sequence of Staphylococcus piscifermentans NBRC 109625.</title>
        <authorList>
            <person name="Hosoyama A."/>
            <person name="Uohara A."/>
            <person name="Ohji S."/>
            <person name="Ichikawa N."/>
        </authorList>
    </citation>
    <scope>NUCLEOTIDE SEQUENCE [LARGE SCALE GENOMIC DNA]</scope>
    <source>
        <strain evidence="1 2">NBRC 109625</strain>
    </source>
</reference>
<dbReference type="Proteomes" id="UP000321736">
    <property type="component" value="Unassembled WGS sequence"/>
</dbReference>
<name>A0A239UGT3_9STAP</name>
<dbReference type="RefSeq" id="WP_095106748.1">
    <property type="nucleotide sequence ID" value="NZ_BKAR01000034.1"/>
</dbReference>
<organism evidence="1 2">
    <name type="scientific">Staphylococcus piscifermentans</name>
    <dbReference type="NCBI Taxonomy" id="70258"/>
    <lineage>
        <taxon>Bacteria</taxon>
        <taxon>Bacillati</taxon>
        <taxon>Bacillota</taxon>
        <taxon>Bacilli</taxon>
        <taxon>Bacillales</taxon>
        <taxon>Staphylococcaceae</taxon>
        <taxon>Staphylococcus</taxon>
    </lineage>
</organism>